<dbReference type="AlphaFoldDB" id="A0A0D1YMZ0"/>
<name>A0A0D1YMZ0_ANEMI</name>
<dbReference type="Proteomes" id="UP000037269">
    <property type="component" value="Unassembled WGS sequence"/>
</dbReference>
<accession>A0A0D1YMZ0</accession>
<organism evidence="1 2">
    <name type="scientific">Aneurinibacillus migulanus</name>
    <name type="common">Bacillus migulanus</name>
    <dbReference type="NCBI Taxonomy" id="47500"/>
    <lineage>
        <taxon>Bacteria</taxon>
        <taxon>Bacillati</taxon>
        <taxon>Bacillota</taxon>
        <taxon>Bacilli</taxon>
        <taxon>Bacillales</taxon>
        <taxon>Paenibacillaceae</taxon>
        <taxon>Aneurinibacillus group</taxon>
        <taxon>Aneurinibacillus</taxon>
    </lineage>
</organism>
<sequence length="97" mass="11023">MQQQTTGQPQSQQVIMTTPPTIITTKDTHYVKDQMSWLLVAMKKCSHYAQECTDPQVKQIIDRAGQMHQRHYNTLLQHCQTDNTSAMNNVSGSMSAQ</sequence>
<reference evidence="1 2" key="1">
    <citation type="submission" date="2015-07" db="EMBL/GenBank/DDBJ databases">
        <title>Fjat-14205 dsm 2895.</title>
        <authorList>
            <person name="Liu B."/>
            <person name="Wang J."/>
            <person name="Zhu Y."/>
            <person name="Liu G."/>
            <person name="Chen Q."/>
            <person name="Chen Z."/>
            <person name="Lan J."/>
            <person name="Che J."/>
            <person name="Ge C."/>
            <person name="Shi H."/>
            <person name="Pan Z."/>
            <person name="Liu X."/>
        </authorList>
    </citation>
    <scope>NUCLEOTIDE SEQUENCE [LARGE SCALE GENOMIC DNA]</scope>
    <source>
        <strain evidence="1 2">DSM 2895</strain>
    </source>
</reference>
<comment type="caution">
    <text evidence="1">The sequence shown here is derived from an EMBL/GenBank/DDBJ whole genome shotgun (WGS) entry which is preliminary data.</text>
</comment>
<evidence type="ECO:0000313" key="2">
    <source>
        <dbReference type="Proteomes" id="UP000037269"/>
    </source>
</evidence>
<dbReference type="PATRIC" id="fig|47500.12.peg.4062"/>
<proteinExistence type="predicted"/>
<evidence type="ECO:0008006" key="3">
    <source>
        <dbReference type="Google" id="ProtNLM"/>
    </source>
</evidence>
<dbReference type="OrthoDB" id="1799385at2"/>
<evidence type="ECO:0000313" key="1">
    <source>
        <dbReference type="EMBL" id="KON94814.1"/>
    </source>
</evidence>
<keyword evidence="2" id="KW-1185">Reference proteome</keyword>
<dbReference type="STRING" id="47500.AF333_04280"/>
<protein>
    <recommendedName>
        <fullName evidence="3">Coat F domain-containing protein</fullName>
    </recommendedName>
</protein>
<gene>
    <name evidence="1" type="ORF">AF333_04280</name>
</gene>
<dbReference type="EMBL" id="LGUG01000004">
    <property type="protein sequence ID" value="KON94814.1"/>
    <property type="molecule type" value="Genomic_DNA"/>
</dbReference>